<accession>A0ABD3LFU1</accession>
<dbReference type="EMBL" id="JBJKBG010000002">
    <property type="protein sequence ID" value="KAL3750631.1"/>
    <property type="molecule type" value="Genomic_DNA"/>
</dbReference>
<feature type="region of interest" description="Disordered" evidence="4">
    <location>
        <begin position="177"/>
        <end position="210"/>
    </location>
</feature>
<dbReference type="PANTHER" id="PTHR31636">
    <property type="entry name" value="OSJNBA0084A10.13 PROTEIN-RELATED"/>
    <property type="match status" value="1"/>
</dbReference>
<proteinExistence type="inferred from homology"/>
<feature type="region of interest" description="Leucine repeat II (LRII)" evidence="3">
    <location>
        <begin position="572"/>
        <end position="604"/>
    </location>
</feature>
<sequence length="791" mass="89588">MTMESKFTELTNPVNGFEADSLAYPANPDPFPCLSDGFNVDELYVDFNSSEISSLPHEQQSANDKSIVQIILDGGLNLPSAEVSPDGGSLHNSTSFSEIPNLRGESLSLLDYTDSTDPVLKYITQILMEEDVEEQPWIIPDFSALRQTEKSLYDTLGKKYPNSPEQTIEVNTNQFIDGTSSNCNEDSSEQGCTGTSHSLDPNSQDDPEGSLYHASLYAPNPHELVMQWTMDPSSHFYINSTSSFPDYWNGFGDAFPSELLHRSTLSNSQPGLQLQFNKQFEEARQFLPVSVPVTMDQESYDLAHKIGNTEVNGVDDEENLRNRLKNASRARKNHHGDDATFDEGRANKQSALYKEDKEDCELSEILDKVLLGDNMGGGPLFLESTSEKKSGREDLPGPTCGRGRHKKRTKSTVDLRSLLVLCAQAVSASDFRTAPGLLKQIRHDSSPSGDGSQRLAHYFANGLETRLAGIDTNQAQRFCSYRTIADKLKAYHLHLSVCPFMKFQIIFSNFMILKFAATAKVLHIIDFGINFGFQWPILIQELSKRTEGPPKLRITGIELPQPGFRPAEKIEETGRRLANYCERFNVPFEFQAVASGSWECIRIEDLKIRSDETVVVNCLCRLEYLYDETVEENCQRDAVLRLIRSIEPDVFVHGIYNGSYNTPFFLNRFREALFHISAVFDMLDATVARDNEQRLVLEKEFYGLEIMIVVACEGLHRIYRPETYRQWQVRLNRAGFKQLPLDHELMKKARAKLSECYHEDFGLDEQSNWMMLGWMGRMISASACWYPHRLG</sequence>
<keyword evidence="6" id="KW-1185">Reference proteome</keyword>
<name>A0ABD3LFU1_EUCGL</name>
<evidence type="ECO:0000256" key="4">
    <source>
        <dbReference type="SAM" id="MobiDB-lite"/>
    </source>
</evidence>
<dbReference type="InterPro" id="IPR005202">
    <property type="entry name" value="TF_GRAS"/>
</dbReference>
<feature type="compositionally biased region" description="Basic and acidic residues" evidence="4">
    <location>
        <begin position="385"/>
        <end position="395"/>
    </location>
</feature>
<dbReference type="PROSITE" id="PS50985">
    <property type="entry name" value="GRAS"/>
    <property type="match status" value="1"/>
</dbReference>
<feature type="compositionally biased region" description="Polar residues" evidence="4">
    <location>
        <begin position="177"/>
        <end position="202"/>
    </location>
</feature>
<reference evidence="5 6" key="1">
    <citation type="submission" date="2024-11" db="EMBL/GenBank/DDBJ databases">
        <title>Chromosome-level genome assembly of Eucalyptus globulus Labill. provides insights into its genome evolution.</title>
        <authorList>
            <person name="Li X."/>
        </authorList>
    </citation>
    <scope>NUCLEOTIDE SEQUENCE [LARGE SCALE GENOMIC DNA]</scope>
    <source>
        <strain evidence="5">CL2024</strain>
        <tissue evidence="5">Fresh tender leaves</tissue>
    </source>
</reference>
<evidence type="ECO:0000256" key="2">
    <source>
        <dbReference type="ARBA" id="ARBA00023163"/>
    </source>
</evidence>
<comment type="similarity">
    <text evidence="3">Belongs to the GRAS family.</text>
</comment>
<feature type="region of interest" description="SAW" evidence="3">
    <location>
        <begin position="711"/>
        <end position="786"/>
    </location>
</feature>
<dbReference type="Pfam" id="PF03514">
    <property type="entry name" value="GRAS"/>
    <property type="match status" value="1"/>
</dbReference>
<feature type="short sequence motif" description="VHIID" evidence="3">
    <location>
        <begin position="522"/>
        <end position="526"/>
    </location>
</feature>
<dbReference type="AlphaFoldDB" id="A0ABD3LFU1"/>
<feature type="region of interest" description="Disordered" evidence="4">
    <location>
        <begin position="383"/>
        <end position="407"/>
    </location>
</feature>
<evidence type="ECO:0000313" key="6">
    <source>
        <dbReference type="Proteomes" id="UP001634007"/>
    </source>
</evidence>
<keyword evidence="2" id="KW-0804">Transcription</keyword>
<gene>
    <name evidence="5" type="ORF">ACJRO7_011600</name>
</gene>
<keyword evidence="1" id="KW-0805">Transcription regulation</keyword>
<protein>
    <submittedName>
        <fullName evidence="5">Uncharacterized protein</fullName>
    </submittedName>
</protein>
<comment type="caution">
    <text evidence="5">The sequence shown here is derived from an EMBL/GenBank/DDBJ whole genome shotgun (WGS) entry which is preliminary data.</text>
</comment>
<evidence type="ECO:0000256" key="1">
    <source>
        <dbReference type="ARBA" id="ARBA00023015"/>
    </source>
</evidence>
<evidence type="ECO:0000313" key="5">
    <source>
        <dbReference type="EMBL" id="KAL3750631.1"/>
    </source>
</evidence>
<dbReference type="Proteomes" id="UP001634007">
    <property type="component" value="Unassembled WGS sequence"/>
</dbReference>
<dbReference type="EMBL" id="JBJKBG010000002">
    <property type="protein sequence ID" value="KAL3750632.1"/>
    <property type="molecule type" value="Genomic_DNA"/>
</dbReference>
<organism evidence="5 6">
    <name type="scientific">Eucalyptus globulus</name>
    <name type="common">Tasmanian blue gum</name>
    <dbReference type="NCBI Taxonomy" id="34317"/>
    <lineage>
        <taxon>Eukaryota</taxon>
        <taxon>Viridiplantae</taxon>
        <taxon>Streptophyta</taxon>
        <taxon>Embryophyta</taxon>
        <taxon>Tracheophyta</taxon>
        <taxon>Spermatophyta</taxon>
        <taxon>Magnoliopsida</taxon>
        <taxon>eudicotyledons</taxon>
        <taxon>Gunneridae</taxon>
        <taxon>Pentapetalae</taxon>
        <taxon>rosids</taxon>
        <taxon>malvids</taxon>
        <taxon>Myrtales</taxon>
        <taxon>Myrtaceae</taxon>
        <taxon>Myrtoideae</taxon>
        <taxon>Eucalypteae</taxon>
        <taxon>Eucalyptus</taxon>
    </lineage>
</organism>
<evidence type="ECO:0000256" key="3">
    <source>
        <dbReference type="PROSITE-ProRule" id="PRU01191"/>
    </source>
</evidence>
<comment type="caution">
    <text evidence="3">Lacks conserved residue(s) required for the propagation of feature annotation.</text>
</comment>
<feature type="region of interest" description="VHIID" evidence="3">
    <location>
        <begin position="491"/>
        <end position="556"/>
    </location>
</feature>